<dbReference type="Proteomes" id="UP000256661">
    <property type="component" value="Unassembled WGS sequence"/>
</dbReference>
<comment type="caution">
    <text evidence="2">The sequence shown here is derived from an EMBL/GenBank/DDBJ whole genome shotgun (WGS) entry which is preliminary data.</text>
</comment>
<dbReference type="OrthoDB" id="4760165at2"/>
<accession>A0A3D9SY30</accession>
<evidence type="ECO:0000313" key="2">
    <source>
        <dbReference type="EMBL" id="REF00860.1"/>
    </source>
</evidence>
<feature type="transmembrane region" description="Helical" evidence="1">
    <location>
        <begin position="208"/>
        <end position="229"/>
    </location>
</feature>
<dbReference type="AlphaFoldDB" id="A0A3D9SY30"/>
<proteinExistence type="predicted"/>
<dbReference type="InterPro" id="IPR016516">
    <property type="entry name" value="UCP07580"/>
</dbReference>
<evidence type="ECO:0000256" key="1">
    <source>
        <dbReference type="SAM" id="Phobius"/>
    </source>
</evidence>
<gene>
    <name evidence="2" type="ORF">DFJ69_6454</name>
</gene>
<dbReference type="PIRSF" id="PIRSF007580">
    <property type="entry name" value="UCP07580"/>
    <property type="match status" value="1"/>
</dbReference>
<keyword evidence="1" id="KW-1133">Transmembrane helix</keyword>
<reference evidence="2 3" key="1">
    <citation type="submission" date="2018-08" db="EMBL/GenBank/DDBJ databases">
        <title>Sequencing the genomes of 1000 actinobacteria strains.</title>
        <authorList>
            <person name="Klenk H.-P."/>
        </authorList>
    </citation>
    <scope>NUCLEOTIDE SEQUENCE [LARGE SCALE GENOMIC DNA]</scope>
    <source>
        <strain evidence="2 3">DSM 43927</strain>
    </source>
</reference>
<keyword evidence="1" id="KW-0812">Transmembrane</keyword>
<name>A0A3D9SY30_9ACTN</name>
<organism evidence="2 3">
    <name type="scientific">Thermomonospora umbrina</name>
    <dbReference type="NCBI Taxonomy" id="111806"/>
    <lineage>
        <taxon>Bacteria</taxon>
        <taxon>Bacillati</taxon>
        <taxon>Actinomycetota</taxon>
        <taxon>Actinomycetes</taxon>
        <taxon>Streptosporangiales</taxon>
        <taxon>Thermomonosporaceae</taxon>
        <taxon>Thermomonospora</taxon>
    </lineage>
</organism>
<protein>
    <recommendedName>
        <fullName evidence="4">Metal-dependent hydrolase</fullName>
    </recommendedName>
</protein>
<dbReference type="Pfam" id="PF10118">
    <property type="entry name" value="Metal_hydrol"/>
    <property type="match status" value="1"/>
</dbReference>
<keyword evidence="1" id="KW-0472">Membrane</keyword>
<evidence type="ECO:0008006" key="4">
    <source>
        <dbReference type="Google" id="ProtNLM"/>
    </source>
</evidence>
<dbReference type="PANTHER" id="PTHR39456:SF1">
    <property type="entry name" value="METAL-DEPENDENT HYDROLASE"/>
    <property type="match status" value="1"/>
</dbReference>
<evidence type="ECO:0000313" key="3">
    <source>
        <dbReference type="Proteomes" id="UP000256661"/>
    </source>
</evidence>
<dbReference type="RefSeq" id="WP_116025969.1">
    <property type="nucleotide sequence ID" value="NZ_QTTT01000001.1"/>
</dbReference>
<keyword evidence="3" id="KW-1185">Reference proteome</keyword>
<dbReference type="EMBL" id="QTTT01000001">
    <property type="protein sequence ID" value="REF00860.1"/>
    <property type="molecule type" value="Genomic_DNA"/>
</dbReference>
<dbReference type="PANTHER" id="PTHR39456">
    <property type="entry name" value="METAL-DEPENDENT HYDROLASE"/>
    <property type="match status" value="1"/>
</dbReference>
<sequence>MTESPDTARLDERHPTIVPRRVKFDWSDTPLHWIPGEPVATHFINTLHLLLPAGERWFVHVYKQALPLIDESEERLRREIKGFMGQEAVHAYSHQGVLDRQMLARGLDPRPLTRRIEWLFKTLLGDRPPLPFLSRGRWLNLRIGIIAGIEHYTAVLGQWILDAEALDEAGADPTMMDLLRWHGAEEVEHRSVAFDVYMHTSGAYWRRFVAFFVGVIALPLAVYVGAAFLCAKDPTLHGVRPRIRDYRRAVRRGIFPSNRFMIAAARTYLRRDFHPSEECSTQKALDYLAVSPAARAAGHRAAS</sequence>